<dbReference type="GO" id="GO:0005975">
    <property type="term" value="P:carbohydrate metabolic process"/>
    <property type="evidence" value="ECO:0007669"/>
    <property type="project" value="InterPro"/>
</dbReference>
<dbReference type="EMBL" id="FNQV01000004">
    <property type="protein sequence ID" value="SEA07146.1"/>
    <property type="molecule type" value="Genomic_DNA"/>
</dbReference>
<gene>
    <name evidence="2" type="ORF">SAMN02910418_00872</name>
</gene>
<dbReference type="OrthoDB" id="3806982at2"/>
<accession>A0A1H3Y678</accession>
<evidence type="ECO:0000256" key="1">
    <source>
        <dbReference type="SAM" id="SignalP"/>
    </source>
</evidence>
<evidence type="ECO:0008006" key="4">
    <source>
        <dbReference type="Google" id="ProtNLM"/>
    </source>
</evidence>
<feature type="chain" id="PRO_5011736816" description="Glycoside hydrolase family 15" evidence="1">
    <location>
        <begin position="27"/>
        <end position="446"/>
    </location>
</feature>
<dbReference type="RefSeq" id="WP_143027332.1">
    <property type="nucleotide sequence ID" value="NZ_FNQV01000004.1"/>
</dbReference>
<dbReference type="GO" id="GO:0004553">
    <property type="term" value="F:hydrolase activity, hydrolyzing O-glycosyl compounds"/>
    <property type="evidence" value="ECO:0007669"/>
    <property type="project" value="TreeGrafter"/>
</dbReference>
<dbReference type="InterPro" id="IPR008928">
    <property type="entry name" value="6-hairpin_glycosidase_sf"/>
</dbReference>
<dbReference type="InterPro" id="IPR012341">
    <property type="entry name" value="6hp_glycosidase-like_sf"/>
</dbReference>
<dbReference type="InterPro" id="IPR006311">
    <property type="entry name" value="TAT_signal"/>
</dbReference>
<dbReference type="AlphaFoldDB" id="A0A1H3Y678"/>
<evidence type="ECO:0000313" key="2">
    <source>
        <dbReference type="EMBL" id="SEA07146.1"/>
    </source>
</evidence>
<keyword evidence="1" id="KW-0732">Signal</keyword>
<keyword evidence="3" id="KW-1185">Reference proteome</keyword>
<proteinExistence type="predicted"/>
<name>A0A1H3Y678_9ACTO</name>
<feature type="signal peptide" evidence="1">
    <location>
        <begin position="1"/>
        <end position="26"/>
    </location>
</feature>
<reference evidence="3" key="1">
    <citation type="submission" date="2016-10" db="EMBL/GenBank/DDBJ databases">
        <authorList>
            <person name="Varghese N."/>
            <person name="Submissions S."/>
        </authorList>
    </citation>
    <scope>NUCLEOTIDE SEQUENCE [LARGE SCALE GENOMIC DNA]</scope>
    <source>
        <strain evidence="3">KPR-1</strain>
    </source>
</reference>
<sequence length="446" mass="47298">MDRIGTKRRKLLSVLALAVGTLIAAAAVSGHRSYPPAQALFQAGVCPNKDGQIQEIPVGDAASSVILDACDKGWSVASPAPSTPETDEGQALAALARNALRDVSTLSPKVAGIVPTQRVAYAGWSANWRYVWPRDAAFVGTALARTGQLESATEIYRFLAAHQLDDGTFRARYKPDGTPPDDRSAQFESVGWYVWGLSQLVPHMGPDERSALWAEFGTSILAATDAMLRETATGLPAPSSDYWERGETSLTLSTAAVTLAGLRAVSPIVEGIELSEEHSRIVVLAEATAARLVDEIVEHFGPDYGRYGGGTAPDAAVAFTLPPFQPLALPGAFEAWQESLPRQFVEVSGGYAPGAGWKKDGLSWTPETTLHAWVAAEAGLATKAKKILAWTAAHTTQTGAIPEKVSVEGKPSAVAPLAWSAANVVLAYLALDDHEPLEKTLETARP</sequence>
<dbReference type="Proteomes" id="UP000199288">
    <property type="component" value="Unassembled WGS sequence"/>
</dbReference>
<evidence type="ECO:0000313" key="3">
    <source>
        <dbReference type="Proteomes" id="UP000199288"/>
    </source>
</evidence>
<organism evidence="2 3">
    <name type="scientific">Bowdeniella nasicola</name>
    <dbReference type="NCBI Taxonomy" id="208480"/>
    <lineage>
        <taxon>Bacteria</taxon>
        <taxon>Bacillati</taxon>
        <taxon>Actinomycetota</taxon>
        <taxon>Actinomycetes</taxon>
        <taxon>Actinomycetales</taxon>
        <taxon>Actinomycetaceae</taxon>
        <taxon>Bowdeniella</taxon>
    </lineage>
</organism>
<protein>
    <recommendedName>
        <fullName evidence="4">Glycoside hydrolase family 15</fullName>
    </recommendedName>
</protein>
<dbReference type="Gene3D" id="1.50.10.10">
    <property type="match status" value="1"/>
</dbReference>
<dbReference type="SUPFAM" id="SSF48208">
    <property type="entry name" value="Six-hairpin glycosidases"/>
    <property type="match status" value="1"/>
</dbReference>
<dbReference type="PANTHER" id="PTHR31616">
    <property type="entry name" value="TREHALASE"/>
    <property type="match status" value="1"/>
</dbReference>
<dbReference type="PANTHER" id="PTHR31616:SF0">
    <property type="entry name" value="GLUCAN 1,4-ALPHA-GLUCOSIDASE"/>
    <property type="match status" value="1"/>
</dbReference>
<dbReference type="PROSITE" id="PS51318">
    <property type="entry name" value="TAT"/>
    <property type="match status" value="1"/>
</dbReference>